<dbReference type="InterPro" id="IPR013324">
    <property type="entry name" value="RNA_pol_sigma_r3/r4-like"/>
</dbReference>
<evidence type="ECO:0000313" key="2">
    <source>
        <dbReference type="EMBL" id="PWJ09861.1"/>
    </source>
</evidence>
<comment type="caution">
    <text evidence="2">The sequence shown here is derived from an EMBL/GenBank/DDBJ whole genome shotgun (WGS) entry which is preliminary data.</text>
</comment>
<dbReference type="RefSeq" id="WP_181380354.1">
    <property type="nucleotide sequence ID" value="NZ_QGDI01000018.1"/>
</dbReference>
<evidence type="ECO:0000313" key="3">
    <source>
        <dbReference type="Proteomes" id="UP000245720"/>
    </source>
</evidence>
<dbReference type="Gene3D" id="1.10.10.10">
    <property type="entry name" value="Winged helix-like DNA-binding domain superfamily/Winged helix DNA-binding domain"/>
    <property type="match status" value="1"/>
</dbReference>
<protein>
    <submittedName>
        <fullName evidence="2">Sigma-70-like protein</fullName>
    </submittedName>
</protein>
<gene>
    <name evidence="2" type="ORF">IE37_03295</name>
</gene>
<feature type="domain" description="RNA polymerase sigma factor 70 region 4 type 2" evidence="1">
    <location>
        <begin position="91"/>
        <end position="134"/>
    </location>
</feature>
<dbReference type="AlphaFoldDB" id="A0A315XU56"/>
<proteinExistence type="predicted"/>
<dbReference type="InterPro" id="IPR036388">
    <property type="entry name" value="WH-like_DNA-bd_sf"/>
</dbReference>
<dbReference type="GO" id="GO:0003677">
    <property type="term" value="F:DNA binding"/>
    <property type="evidence" value="ECO:0007669"/>
    <property type="project" value="InterPro"/>
</dbReference>
<name>A0A315XU56_RUMFL</name>
<dbReference type="GO" id="GO:0006352">
    <property type="term" value="P:DNA-templated transcription initiation"/>
    <property type="evidence" value="ECO:0007669"/>
    <property type="project" value="InterPro"/>
</dbReference>
<dbReference type="InterPro" id="IPR013249">
    <property type="entry name" value="RNA_pol_sigma70_r4_t2"/>
</dbReference>
<dbReference type="SUPFAM" id="SSF88659">
    <property type="entry name" value="Sigma3 and sigma4 domains of RNA polymerase sigma factors"/>
    <property type="match status" value="1"/>
</dbReference>
<organism evidence="2 3">
    <name type="scientific">Ruminococcus flavefaciens</name>
    <dbReference type="NCBI Taxonomy" id="1265"/>
    <lineage>
        <taxon>Bacteria</taxon>
        <taxon>Bacillati</taxon>
        <taxon>Bacillota</taxon>
        <taxon>Clostridia</taxon>
        <taxon>Eubacteriales</taxon>
        <taxon>Oscillospiraceae</taxon>
        <taxon>Ruminococcus</taxon>
    </lineage>
</organism>
<dbReference type="EMBL" id="QGDI01000018">
    <property type="protein sequence ID" value="PWJ09861.1"/>
    <property type="molecule type" value="Genomic_DNA"/>
</dbReference>
<dbReference type="Proteomes" id="UP000245720">
    <property type="component" value="Unassembled WGS sequence"/>
</dbReference>
<evidence type="ECO:0000259" key="1">
    <source>
        <dbReference type="Pfam" id="PF08281"/>
    </source>
</evidence>
<reference evidence="2 3" key="1">
    <citation type="submission" date="2018-05" db="EMBL/GenBank/DDBJ databases">
        <title>The Hungate 1000. A catalogue of reference genomes from the rumen microbiome.</title>
        <authorList>
            <person name="Kelly W."/>
        </authorList>
    </citation>
    <scope>NUCLEOTIDE SEQUENCE [LARGE SCALE GENOMIC DNA]</scope>
    <source>
        <strain evidence="2 3">SAb67</strain>
    </source>
</reference>
<dbReference type="GO" id="GO:0016987">
    <property type="term" value="F:sigma factor activity"/>
    <property type="evidence" value="ECO:0007669"/>
    <property type="project" value="InterPro"/>
</dbReference>
<accession>A0A315XU56</accession>
<dbReference type="Pfam" id="PF08281">
    <property type="entry name" value="Sigma70_r4_2"/>
    <property type="match status" value="1"/>
</dbReference>
<sequence>MGYNHGLEKKKFDNEWQKNEKLYRELGMTDEQIFAIWEFDYETFLSDRAYLEKKQDLSDYEDMLQSSNCTIDECNIEENWHEYITDVEKRRQLSELRPEQRRAYYLRKFLDMKQEDISLIINKPQTTISYWIVKISKLLK</sequence>